<sequence>MGSWQDVAAAAQAAVVNAIPRRWHLAERPAPSVQDVRDIPAKCGLLTERQLTITEQRAHKLVSQLQAGELTSEEVTEAFCARAAIAHQCVNCLTDFFYEEAISRASQLDRILKDTGKPIGPLHGLPVAIKDTFELEDKAGTFGLMAWRNNKGKHDASIVKLLQEAGVVEIEPPFNLWEASQVTWKLYFQTGAKEVQKFIASAGEPVLPNFTWYLNTFNIKELSVPELFQCNQQQAAYKRQFAQAWAETVNVTGSGRPIDGLLCPCAPSAGFPHDFPIWWGYFSIWNLLDYPSVILPLKEFQIDPVKDAKDNHYVPKDNVFDRMNWEAYDPELWRNQPVCVQIVKPPYQDEELIAVADVIDNLYNGTSS</sequence>
<dbReference type="PANTHER" id="PTHR46072">
    <property type="entry name" value="AMIDASE-RELATED-RELATED"/>
    <property type="match status" value="1"/>
</dbReference>
<proteinExistence type="inferred from homology"/>
<dbReference type="SUPFAM" id="SSF75304">
    <property type="entry name" value="Amidase signature (AS) enzymes"/>
    <property type="match status" value="2"/>
</dbReference>
<keyword evidence="2" id="KW-0378">Hydrolase</keyword>
<evidence type="ECO:0000313" key="4">
    <source>
        <dbReference type="EMBL" id="KAJ6445380.1"/>
    </source>
</evidence>
<comment type="similarity">
    <text evidence="1">Belongs to the amidase family.</text>
</comment>
<evidence type="ECO:0000256" key="1">
    <source>
        <dbReference type="ARBA" id="ARBA00009199"/>
    </source>
</evidence>
<gene>
    <name evidence="4" type="primary">amiE</name>
    <name evidence="4" type="ORF">O9K51_00139</name>
</gene>
<dbReference type="Proteomes" id="UP001163105">
    <property type="component" value="Unassembled WGS sequence"/>
</dbReference>
<dbReference type="GO" id="GO:0016787">
    <property type="term" value="F:hydrolase activity"/>
    <property type="evidence" value="ECO:0007669"/>
    <property type="project" value="UniProtKB-KW"/>
</dbReference>
<name>A0AB34G580_9HYPO</name>
<evidence type="ECO:0000313" key="5">
    <source>
        <dbReference type="Proteomes" id="UP001163105"/>
    </source>
</evidence>
<keyword evidence="5" id="KW-1185">Reference proteome</keyword>
<evidence type="ECO:0000259" key="3">
    <source>
        <dbReference type="Pfam" id="PF01425"/>
    </source>
</evidence>
<dbReference type="Gene3D" id="3.90.1300.10">
    <property type="entry name" value="Amidase signature (AS) domain"/>
    <property type="match status" value="2"/>
</dbReference>
<dbReference type="AlphaFoldDB" id="A0AB34G580"/>
<reference evidence="4" key="1">
    <citation type="submission" date="2023-01" db="EMBL/GenBank/DDBJ databases">
        <title>The growth and conidiation of Purpureocillium lavendulum are regulated by nitrogen source and histone H3K14 acetylation.</title>
        <authorList>
            <person name="Tang P."/>
            <person name="Han J."/>
            <person name="Zhang C."/>
            <person name="Tang P."/>
            <person name="Qi F."/>
            <person name="Zhang K."/>
            <person name="Liang L."/>
        </authorList>
    </citation>
    <scope>NUCLEOTIDE SEQUENCE</scope>
    <source>
        <strain evidence="4">YMF1.00683</strain>
    </source>
</reference>
<protein>
    <submittedName>
        <fullName evidence="4">Histidine triad-like protein</fullName>
    </submittedName>
</protein>
<dbReference type="InterPro" id="IPR036928">
    <property type="entry name" value="AS_sf"/>
</dbReference>
<comment type="caution">
    <text evidence="4">The sequence shown here is derived from an EMBL/GenBank/DDBJ whole genome shotgun (WGS) entry which is preliminary data.</text>
</comment>
<dbReference type="Pfam" id="PF01425">
    <property type="entry name" value="Amidase"/>
    <property type="match status" value="1"/>
</dbReference>
<evidence type="ECO:0000256" key="2">
    <source>
        <dbReference type="ARBA" id="ARBA00022801"/>
    </source>
</evidence>
<organism evidence="4 5">
    <name type="scientific">Purpureocillium lavendulum</name>
    <dbReference type="NCBI Taxonomy" id="1247861"/>
    <lineage>
        <taxon>Eukaryota</taxon>
        <taxon>Fungi</taxon>
        <taxon>Dikarya</taxon>
        <taxon>Ascomycota</taxon>
        <taxon>Pezizomycotina</taxon>
        <taxon>Sordariomycetes</taxon>
        <taxon>Hypocreomycetidae</taxon>
        <taxon>Hypocreales</taxon>
        <taxon>Ophiocordycipitaceae</taxon>
        <taxon>Purpureocillium</taxon>
    </lineage>
</organism>
<dbReference type="InterPro" id="IPR023631">
    <property type="entry name" value="Amidase_dom"/>
</dbReference>
<accession>A0AB34G580</accession>
<dbReference type="EMBL" id="JAQHRD010000001">
    <property type="protein sequence ID" value="KAJ6445380.1"/>
    <property type="molecule type" value="Genomic_DNA"/>
</dbReference>
<feature type="domain" description="Amidase" evidence="3">
    <location>
        <begin position="74"/>
        <end position="168"/>
    </location>
</feature>